<evidence type="ECO:0000256" key="5">
    <source>
        <dbReference type="ARBA" id="ARBA00022989"/>
    </source>
</evidence>
<evidence type="ECO:0000256" key="2">
    <source>
        <dbReference type="ARBA" id="ARBA00005814"/>
    </source>
</evidence>
<protein>
    <submittedName>
        <fullName evidence="9">ATP-binding cassette, sub-family G (WHITE), member 5, isoform CRA_a</fullName>
    </submittedName>
</protein>
<feature type="domain" description="ABC transporter" evidence="8">
    <location>
        <begin position="70"/>
        <end position="119"/>
    </location>
</feature>
<dbReference type="Gene3D" id="3.40.50.300">
    <property type="entry name" value="P-loop containing nucleotide triphosphate hydrolases"/>
    <property type="match status" value="1"/>
</dbReference>
<dbReference type="GO" id="GO:0016887">
    <property type="term" value="F:ATP hydrolysis activity"/>
    <property type="evidence" value="ECO:0007669"/>
    <property type="project" value="InterPro"/>
</dbReference>
<keyword evidence="4" id="KW-0812">Transmembrane</keyword>
<keyword evidence="3" id="KW-0813">Transport</keyword>
<dbReference type="GO" id="GO:0005524">
    <property type="term" value="F:ATP binding"/>
    <property type="evidence" value="ECO:0007669"/>
    <property type="project" value="UniProtKB-KW"/>
</dbReference>
<keyword evidence="9" id="KW-0547">Nucleotide-binding</keyword>
<evidence type="ECO:0000313" key="9">
    <source>
        <dbReference type="EMBL" id="EDM02694.1"/>
    </source>
</evidence>
<proteinExistence type="inferred from homology"/>
<dbReference type="RGD" id="620298">
    <property type="gene designation" value="Abcg5"/>
</dbReference>
<evidence type="ECO:0000256" key="4">
    <source>
        <dbReference type="ARBA" id="ARBA00022692"/>
    </source>
</evidence>
<dbReference type="InterPro" id="IPR003439">
    <property type="entry name" value="ABC_transporter-like_ATP-bd"/>
</dbReference>
<reference evidence="10" key="1">
    <citation type="submission" date="2005-09" db="EMBL/GenBank/DDBJ databases">
        <authorList>
            <person name="Mural R.J."/>
            <person name="Li P.W."/>
            <person name="Adams M.D."/>
            <person name="Amanatides P.G."/>
            <person name="Baden-Tillson H."/>
            <person name="Barnstead M."/>
            <person name="Chin S.H."/>
            <person name="Dew I."/>
            <person name="Evans C.A."/>
            <person name="Ferriera S."/>
            <person name="Flanigan M."/>
            <person name="Fosler C."/>
            <person name="Glodek A."/>
            <person name="Gu Z."/>
            <person name="Holt R.A."/>
            <person name="Jennings D."/>
            <person name="Kraft C.L."/>
            <person name="Lu F."/>
            <person name="Nguyen T."/>
            <person name="Nusskern D.R."/>
            <person name="Pfannkoch C.M."/>
            <person name="Sitter C."/>
            <person name="Sutton G.G."/>
            <person name="Venter J.C."/>
            <person name="Wang Z."/>
            <person name="Woodage T."/>
            <person name="Zheng X.H."/>
            <person name="Zhong F."/>
        </authorList>
    </citation>
    <scope>NUCLEOTIDE SEQUENCE [LARGE SCALE GENOMIC DNA]</scope>
    <source>
        <strain>BN</strain>
        <strain evidence="10">Sprague-Dawley</strain>
    </source>
</reference>
<evidence type="ECO:0000256" key="6">
    <source>
        <dbReference type="ARBA" id="ARBA00023136"/>
    </source>
</evidence>
<sequence length="128" mass="13815">MSELPFLSPEGARGPHNNRGSQSSLEEGSVTGSEARHSLGVLNVSFSVSNRVGPWWNIKSCQQKWDRKILKDVSLYIESGQTMCILGSSGSGKTTLLDAISGRLRRTGTLEGEVFVNGCSLDLDLSET</sequence>
<gene>
    <name evidence="9 11" type="primary">Abcg5</name>
    <name evidence="9" type="ORF">rCG_61966</name>
</gene>
<dbReference type="GO" id="GO:0016020">
    <property type="term" value="C:membrane"/>
    <property type="evidence" value="ECO:0007669"/>
    <property type="project" value="UniProtKB-SubCell"/>
</dbReference>
<evidence type="ECO:0000256" key="3">
    <source>
        <dbReference type="ARBA" id="ARBA00022448"/>
    </source>
</evidence>
<dbReference type="SUPFAM" id="SSF52540">
    <property type="entry name" value="P-loop containing nucleoside triphosphate hydrolases"/>
    <property type="match status" value="1"/>
</dbReference>
<keyword evidence="6" id="KW-0472">Membrane</keyword>
<evidence type="ECO:0000256" key="7">
    <source>
        <dbReference type="SAM" id="MobiDB-lite"/>
    </source>
</evidence>
<keyword evidence="9" id="KW-0067">ATP-binding</keyword>
<organism evidence="9 10">
    <name type="scientific">Rattus norvegicus</name>
    <name type="common">Rat</name>
    <dbReference type="NCBI Taxonomy" id="10116"/>
    <lineage>
        <taxon>Eukaryota</taxon>
        <taxon>Metazoa</taxon>
        <taxon>Chordata</taxon>
        <taxon>Craniata</taxon>
        <taxon>Vertebrata</taxon>
        <taxon>Euteleostomi</taxon>
        <taxon>Mammalia</taxon>
        <taxon>Eutheria</taxon>
        <taxon>Euarchontoglires</taxon>
        <taxon>Glires</taxon>
        <taxon>Rodentia</taxon>
        <taxon>Myomorpha</taxon>
        <taxon>Muroidea</taxon>
        <taxon>Muridae</taxon>
        <taxon>Murinae</taxon>
        <taxon>Rattus</taxon>
    </lineage>
</organism>
<dbReference type="AlphaFoldDB" id="A6H9J0"/>
<keyword evidence="5" id="KW-1133">Transmembrane helix</keyword>
<dbReference type="Pfam" id="PF00005">
    <property type="entry name" value="ABC_tran"/>
    <property type="match status" value="1"/>
</dbReference>
<feature type="compositionally biased region" description="Polar residues" evidence="7">
    <location>
        <begin position="18"/>
        <end position="32"/>
    </location>
</feature>
<dbReference type="InterPro" id="IPR027417">
    <property type="entry name" value="P-loop_NTPase"/>
</dbReference>
<feature type="region of interest" description="Disordered" evidence="7">
    <location>
        <begin position="1"/>
        <end position="32"/>
    </location>
</feature>
<evidence type="ECO:0000259" key="8">
    <source>
        <dbReference type="Pfam" id="PF00005"/>
    </source>
</evidence>
<name>A6H9J0_RAT</name>
<dbReference type="EMBL" id="CH473947">
    <property type="protein sequence ID" value="EDM02694.1"/>
    <property type="molecule type" value="Genomic_DNA"/>
</dbReference>
<evidence type="ECO:0000313" key="11">
    <source>
        <dbReference type="RGD" id="620298"/>
    </source>
</evidence>
<accession>A6H9J0</accession>
<dbReference type="PANTHER" id="PTHR48041">
    <property type="entry name" value="ABC TRANSPORTER G FAMILY MEMBER 28"/>
    <property type="match status" value="1"/>
</dbReference>
<evidence type="ECO:0000313" key="10">
    <source>
        <dbReference type="Proteomes" id="UP000234681"/>
    </source>
</evidence>
<evidence type="ECO:0000256" key="1">
    <source>
        <dbReference type="ARBA" id="ARBA00004141"/>
    </source>
</evidence>
<comment type="subcellular location">
    <subcellularLocation>
        <location evidence="1">Membrane</location>
        <topology evidence="1">Multi-pass membrane protein</topology>
    </subcellularLocation>
</comment>
<dbReference type="Proteomes" id="UP000234681">
    <property type="component" value="Chromosome 6"/>
</dbReference>
<dbReference type="PANTHER" id="PTHR48041:SF113">
    <property type="entry name" value="ATP-BINDING CASSETTE SUB-FAMILY G MEMBER 5"/>
    <property type="match status" value="1"/>
</dbReference>
<dbReference type="InterPro" id="IPR050352">
    <property type="entry name" value="ABCG_transporters"/>
</dbReference>
<comment type="similarity">
    <text evidence="2">Belongs to the ABC transporter superfamily. ABCG family. Eye pigment precursor importer (TC 3.A.1.204) subfamily.</text>
</comment>